<keyword evidence="7" id="KW-1185">Reference proteome</keyword>
<accession>A0ABV1DCR5</accession>
<protein>
    <submittedName>
        <fullName evidence="6">Aconitase family protein</fullName>
    </submittedName>
</protein>
<keyword evidence="1" id="KW-0479">Metal-binding</keyword>
<dbReference type="InterPro" id="IPR001030">
    <property type="entry name" value="Acoase/IPM_deHydtase_lsu_aba"/>
</dbReference>
<organism evidence="6 7">
    <name type="scientific">Enterocloster hominis</name>
    <name type="common">ex Hitch et al. 2024</name>
    <dbReference type="NCBI Taxonomy" id="1917870"/>
    <lineage>
        <taxon>Bacteria</taxon>
        <taxon>Bacillati</taxon>
        <taxon>Bacillota</taxon>
        <taxon>Clostridia</taxon>
        <taxon>Lachnospirales</taxon>
        <taxon>Lachnospiraceae</taxon>
        <taxon>Enterocloster</taxon>
    </lineage>
</organism>
<dbReference type="InterPro" id="IPR015931">
    <property type="entry name" value="Acnase/IPM_dHydase_lsu_aba_1/3"/>
</dbReference>
<evidence type="ECO:0000256" key="3">
    <source>
        <dbReference type="ARBA" id="ARBA00023014"/>
    </source>
</evidence>
<dbReference type="PANTHER" id="PTHR43822">
    <property type="entry name" value="HOMOACONITASE, MITOCHONDRIAL-RELATED"/>
    <property type="match status" value="1"/>
</dbReference>
<gene>
    <name evidence="6" type="ORF">WMQ36_24770</name>
</gene>
<feature type="non-terminal residue" evidence="6">
    <location>
        <position position="1"/>
    </location>
</feature>
<evidence type="ECO:0000313" key="7">
    <source>
        <dbReference type="Proteomes" id="UP001454086"/>
    </source>
</evidence>
<dbReference type="InterPro" id="IPR050067">
    <property type="entry name" value="IPM_dehydratase_rel_enz"/>
</dbReference>
<evidence type="ECO:0000256" key="2">
    <source>
        <dbReference type="ARBA" id="ARBA00023004"/>
    </source>
</evidence>
<name>A0ABV1DCR5_9FIRM</name>
<comment type="caution">
    <text evidence="6">The sequence shown here is derived from an EMBL/GenBank/DDBJ whole genome shotgun (WGS) entry which is preliminary data.</text>
</comment>
<evidence type="ECO:0000256" key="1">
    <source>
        <dbReference type="ARBA" id="ARBA00022723"/>
    </source>
</evidence>
<evidence type="ECO:0000313" key="6">
    <source>
        <dbReference type="EMBL" id="MEQ2428177.1"/>
    </source>
</evidence>
<dbReference type="RefSeq" id="WP_349118667.1">
    <property type="nucleotide sequence ID" value="NZ_JBBMFM010000156.1"/>
</dbReference>
<evidence type="ECO:0000256" key="4">
    <source>
        <dbReference type="ARBA" id="ARBA00023239"/>
    </source>
</evidence>
<keyword evidence="2" id="KW-0408">Iron</keyword>
<dbReference type="InterPro" id="IPR036008">
    <property type="entry name" value="Aconitase_4Fe-4S_dom"/>
</dbReference>
<dbReference type="PRINTS" id="PR00415">
    <property type="entry name" value="ACONITASE"/>
</dbReference>
<feature type="domain" description="Aconitase/3-isopropylmalate dehydratase large subunit alpha/beta/alpha" evidence="5">
    <location>
        <begin position="1"/>
        <end position="167"/>
    </location>
</feature>
<dbReference type="Proteomes" id="UP001454086">
    <property type="component" value="Unassembled WGS sequence"/>
</dbReference>
<dbReference type="EMBL" id="JBBMFM010000156">
    <property type="protein sequence ID" value="MEQ2428177.1"/>
    <property type="molecule type" value="Genomic_DNA"/>
</dbReference>
<dbReference type="PANTHER" id="PTHR43822:SF2">
    <property type="entry name" value="HOMOACONITASE, MITOCHONDRIAL"/>
    <property type="match status" value="1"/>
</dbReference>
<dbReference type="Gene3D" id="3.30.499.10">
    <property type="entry name" value="Aconitase, domain 3"/>
    <property type="match status" value="2"/>
</dbReference>
<evidence type="ECO:0000259" key="5">
    <source>
        <dbReference type="Pfam" id="PF00330"/>
    </source>
</evidence>
<reference evidence="6 7" key="1">
    <citation type="submission" date="2024-03" db="EMBL/GenBank/DDBJ databases">
        <title>Human intestinal bacterial collection.</title>
        <authorList>
            <person name="Pauvert C."/>
            <person name="Hitch T.C.A."/>
            <person name="Clavel T."/>
        </authorList>
    </citation>
    <scope>NUCLEOTIDE SEQUENCE [LARGE SCALE GENOMIC DNA]</scope>
    <source>
        <strain evidence="6 7">CLA-SR-H021</strain>
    </source>
</reference>
<sequence length="298" mass="31378">TDSHCCHYGVLNAFSTGIGASEEAVVLASDKCWFKVPETIRVEFTGALNPMVTSKDLILVLIQELTQAGAIYQCLEFGGDTLKELSVDDRAVICNMAVEAGAKGAIMPYDEVLEQWLADRGMECNGGVAPDADACYARQMVIDVSAIAPMVAIPPDIDQVVPVDSIGKQKVHEVVIGGCTNGRYTDFAQAADILRGRKIAPGVRLVIAPASREIAGKMLETGVYRDLLMAGATILPPCCGPCTGITGGLIGDNEVVFATANRNMPGRMGSQKGKVFIGSPVVAAYSALAGIITVKEQV</sequence>
<dbReference type="SUPFAM" id="SSF53732">
    <property type="entry name" value="Aconitase iron-sulfur domain"/>
    <property type="match status" value="1"/>
</dbReference>
<keyword evidence="3" id="KW-0411">Iron-sulfur</keyword>
<keyword evidence="4" id="KW-0456">Lyase</keyword>
<dbReference type="Pfam" id="PF00330">
    <property type="entry name" value="Aconitase"/>
    <property type="match status" value="1"/>
</dbReference>
<proteinExistence type="predicted"/>